<dbReference type="PANTHER" id="PTHR43031:SF17">
    <property type="entry name" value="SULFURTRANSFERASE YTWF-RELATED"/>
    <property type="match status" value="1"/>
</dbReference>
<dbReference type="Proteomes" id="UP001501803">
    <property type="component" value="Unassembled WGS sequence"/>
</dbReference>
<dbReference type="InterPro" id="IPR001763">
    <property type="entry name" value="Rhodanese-like_dom"/>
</dbReference>
<reference evidence="3" key="1">
    <citation type="journal article" date="2019" name="Int. J. Syst. Evol. Microbiol.">
        <title>The Global Catalogue of Microorganisms (GCM) 10K type strain sequencing project: providing services to taxonomists for standard genome sequencing and annotation.</title>
        <authorList>
            <consortium name="The Broad Institute Genomics Platform"/>
            <consortium name="The Broad Institute Genome Sequencing Center for Infectious Disease"/>
            <person name="Wu L."/>
            <person name="Ma J."/>
        </authorList>
    </citation>
    <scope>NUCLEOTIDE SEQUENCE [LARGE SCALE GENOMIC DNA]</scope>
    <source>
        <strain evidence="3">JCM 17021</strain>
    </source>
</reference>
<dbReference type="SUPFAM" id="SSF52821">
    <property type="entry name" value="Rhodanese/Cell cycle control phosphatase"/>
    <property type="match status" value="1"/>
</dbReference>
<comment type="caution">
    <text evidence="2">The sequence shown here is derived from an EMBL/GenBank/DDBJ whole genome shotgun (WGS) entry which is preliminary data.</text>
</comment>
<feature type="domain" description="Rhodanese" evidence="1">
    <location>
        <begin position="12"/>
        <end position="99"/>
    </location>
</feature>
<name>A0ABP7L6I7_9MICO</name>
<evidence type="ECO:0000259" key="1">
    <source>
        <dbReference type="PROSITE" id="PS50206"/>
    </source>
</evidence>
<dbReference type="PANTHER" id="PTHR43031">
    <property type="entry name" value="FAD-DEPENDENT OXIDOREDUCTASE"/>
    <property type="match status" value="1"/>
</dbReference>
<sequence>MQEITASELAALGSAALVLDVREDGEYAEAHLAGSTHIPMSEFANRLAEVPREDTLYVLCHAGGRSAKVTAYLEQQGFDAINVDGGISAWQAEGRPVETGAAHA</sequence>
<dbReference type="InterPro" id="IPR036873">
    <property type="entry name" value="Rhodanese-like_dom_sf"/>
</dbReference>
<dbReference type="PROSITE" id="PS50206">
    <property type="entry name" value="RHODANESE_3"/>
    <property type="match status" value="1"/>
</dbReference>
<dbReference type="Pfam" id="PF00581">
    <property type="entry name" value="Rhodanese"/>
    <property type="match status" value="1"/>
</dbReference>
<dbReference type="SMART" id="SM00450">
    <property type="entry name" value="RHOD"/>
    <property type="match status" value="1"/>
</dbReference>
<organism evidence="2 3">
    <name type="scientific">Leifsonia kafniensis</name>
    <dbReference type="NCBI Taxonomy" id="475957"/>
    <lineage>
        <taxon>Bacteria</taxon>
        <taxon>Bacillati</taxon>
        <taxon>Actinomycetota</taxon>
        <taxon>Actinomycetes</taxon>
        <taxon>Micrococcales</taxon>
        <taxon>Microbacteriaceae</taxon>
        <taxon>Leifsonia</taxon>
    </lineage>
</organism>
<evidence type="ECO:0000313" key="3">
    <source>
        <dbReference type="Proteomes" id="UP001501803"/>
    </source>
</evidence>
<protein>
    <submittedName>
        <fullName evidence="2">Rhodanese-like domain-containing protein</fullName>
    </submittedName>
</protein>
<dbReference type="InterPro" id="IPR050229">
    <property type="entry name" value="GlpE_sulfurtransferase"/>
</dbReference>
<dbReference type="RefSeq" id="WP_345069745.1">
    <property type="nucleotide sequence ID" value="NZ_BAABCN010000017.1"/>
</dbReference>
<gene>
    <name evidence="2" type="ORF">GCM10022381_40910</name>
</gene>
<evidence type="ECO:0000313" key="2">
    <source>
        <dbReference type="EMBL" id="GAA3895191.1"/>
    </source>
</evidence>
<dbReference type="EMBL" id="BAABCN010000017">
    <property type="protein sequence ID" value="GAA3895191.1"/>
    <property type="molecule type" value="Genomic_DNA"/>
</dbReference>
<accession>A0ABP7L6I7</accession>
<keyword evidence="3" id="KW-1185">Reference proteome</keyword>
<dbReference type="Gene3D" id="3.40.250.10">
    <property type="entry name" value="Rhodanese-like domain"/>
    <property type="match status" value="1"/>
</dbReference>
<proteinExistence type="predicted"/>